<feature type="domain" description="Protein kinase" evidence="15">
    <location>
        <begin position="65"/>
        <end position="216"/>
    </location>
</feature>
<dbReference type="AlphaFoldDB" id="A0AA39RG08"/>
<dbReference type="EMBL" id="JAUESC010000387">
    <property type="protein sequence ID" value="KAK0573428.1"/>
    <property type="molecule type" value="Genomic_DNA"/>
</dbReference>
<evidence type="ECO:0000256" key="3">
    <source>
        <dbReference type="ARBA" id="ARBA00022527"/>
    </source>
</evidence>
<evidence type="ECO:0000313" key="16">
    <source>
        <dbReference type="EMBL" id="KAK0573428.1"/>
    </source>
</evidence>
<evidence type="ECO:0000256" key="7">
    <source>
        <dbReference type="ARBA" id="ARBA00022741"/>
    </source>
</evidence>
<keyword evidence="10" id="KW-1133">Transmembrane helix</keyword>
<gene>
    <name evidence="16" type="ORF">LWI29_007913</name>
</gene>
<dbReference type="PROSITE" id="PS50011">
    <property type="entry name" value="PROTEIN_KINASE_DOM"/>
    <property type="match status" value="1"/>
</dbReference>
<reference evidence="16" key="2">
    <citation type="submission" date="2023-06" db="EMBL/GenBank/DDBJ databases">
        <authorList>
            <person name="Swenson N.G."/>
            <person name="Wegrzyn J.L."/>
            <person name="Mcevoy S.L."/>
        </authorList>
    </citation>
    <scope>NUCLEOTIDE SEQUENCE</scope>
    <source>
        <strain evidence="16">NS2018</strain>
        <tissue evidence="16">Leaf</tissue>
    </source>
</reference>
<keyword evidence="17" id="KW-1185">Reference proteome</keyword>
<organism evidence="16 17">
    <name type="scientific">Acer saccharum</name>
    <name type="common">Sugar maple</name>
    <dbReference type="NCBI Taxonomy" id="4024"/>
    <lineage>
        <taxon>Eukaryota</taxon>
        <taxon>Viridiplantae</taxon>
        <taxon>Streptophyta</taxon>
        <taxon>Embryophyta</taxon>
        <taxon>Tracheophyta</taxon>
        <taxon>Spermatophyta</taxon>
        <taxon>Magnoliopsida</taxon>
        <taxon>eudicotyledons</taxon>
        <taxon>Gunneridae</taxon>
        <taxon>Pentapetalae</taxon>
        <taxon>rosids</taxon>
        <taxon>malvids</taxon>
        <taxon>Sapindales</taxon>
        <taxon>Sapindaceae</taxon>
        <taxon>Hippocastanoideae</taxon>
        <taxon>Acereae</taxon>
        <taxon>Acer</taxon>
    </lineage>
</organism>
<accession>A0AA39RG08</accession>
<dbReference type="GO" id="GO:0016020">
    <property type="term" value="C:membrane"/>
    <property type="evidence" value="ECO:0007669"/>
    <property type="project" value="UniProtKB-SubCell"/>
</dbReference>
<dbReference type="SMART" id="SM00220">
    <property type="entry name" value="S_TKc"/>
    <property type="match status" value="1"/>
</dbReference>
<name>A0AA39RG08_ACESA</name>
<sequence>MSAFGIGLLIITLVFFFRKKLSFVNVMVYWKKKTKNYQNIEAFLRNCGSLALRRYSYSEIKKMTNSFKHKLGQGGYGEVYKGKLLDGQNVVVRVLNDSKGNGEEFINEMASISRTSHVNKVGLFGYCFEDRIRALVYEFVPNESLEKFIHGQNPRDKQLKCEKLYQIALGIARGLKYLHRGCSTRILHFDIKPHNILLDEDFCPKISDFCLAKFVL</sequence>
<keyword evidence="12" id="KW-0325">Glycoprotein</keyword>
<dbReference type="PANTHER" id="PTHR27009">
    <property type="entry name" value="RUST RESISTANCE KINASE LR10-RELATED"/>
    <property type="match status" value="1"/>
</dbReference>
<evidence type="ECO:0000256" key="2">
    <source>
        <dbReference type="ARBA" id="ARBA00012513"/>
    </source>
</evidence>
<protein>
    <recommendedName>
        <fullName evidence="2">non-specific serine/threonine protein kinase</fullName>
        <ecNumber evidence="2">2.7.11.1</ecNumber>
    </recommendedName>
</protein>
<keyword evidence="4" id="KW-0808">Transferase</keyword>
<evidence type="ECO:0000256" key="1">
    <source>
        <dbReference type="ARBA" id="ARBA00004479"/>
    </source>
</evidence>
<dbReference type="FunFam" id="1.10.510.10:FF:001023">
    <property type="entry name" value="Os07g0541700 protein"/>
    <property type="match status" value="1"/>
</dbReference>
<dbReference type="FunFam" id="3.30.200.20:FF:000178">
    <property type="entry name" value="serine/threonine-protein kinase PBS1-like"/>
    <property type="match status" value="1"/>
</dbReference>
<dbReference type="Gene3D" id="3.30.200.20">
    <property type="entry name" value="Phosphorylase Kinase, domain 1"/>
    <property type="match status" value="1"/>
</dbReference>
<proteinExistence type="predicted"/>
<evidence type="ECO:0000256" key="13">
    <source>
        <dbReference type="ARBA" id="ARBA00047899"/>
    </source>
</evidence>
<comment type="subcellular location">
    <subcellularLocation>
        <location evidence="1">Membrane</location>
        <topology evidence="1">Single-pass type I membrane protein</topology>
    </subcellularLocation>
</comment>
<keyword evidence="9" id="KW-0067">ATP-binding</keyword>
<dbReference type="InterPro" id="IPR001245">
    <property type="entry name" value="Ser-Thr/Tyr_kinase_cat_dom"/>
</dbReference>
<comment type="catalytic activity">
    <reaction evidence="13">
        <text>L-threonyl-[protein] + ATP = O-phospho-L-threonyl-[protein] + ADP + H(+)</text>
        <dbReference type="Rhea" id="RHEA:46608"/>
        <dbReference type="Rhea" id="RHEA-COMP:11060"/>
        <dbReference type="Rhea" id="RHEA-COMP:11605"/>
        <dbReference type="ChEBI" id="CHEBI:15378"/>
        <dbReference type="ChEBI" id="CHEBI:30013"/>
        <dbReference type="ChEBI" id="CHEBI:30616"/>
        <dbReference type="ChEBI" id="CHEBI:61977"/>
        <dbReference type="ChEBI" id="CHEBI:456216"/>
        <dbReference type="EC" id="2.7.11.1"/>
    </reaction>
</comment>
<evidence type="ECO:0000256" key="5">
    <source>
        <dbReference type="ARBA" id="ARBA00022692"/>
    </source>
</evidence>
<keyword evidence="5" id="KW-0812">Transmembrane</keyword>
<dbReference type="GO" id="GO:0005524">
    <property type="term" value="F:ATP binding"/>
    <property type="evidence" value="ECO:0007669"/>
    <property type="project" value="UniProtKB-KW"/>
</dbReference>
<evidence type="ECO:0000256" key="4">
    <source>
        <dbReference type="ARBA" id="ARBA00022679"/>
    </source>
</evidence>
<dbReference type="InterPro" id="IPR045874">
    <property type="entry name" value="LRK10/LRL21-25-like"/>
</dbReference>
<dbReference type="Pfam" id="PF07714">
    <property type="entry name" value="PK_Tyr_Ser-Thr"/>
    <property type="match status" value="1"/>
</dbReference>
<dbReference type="EC" id="2.7.11.1" evidence="2"/>
<dbReference type="InterPro" id="IPR008271">
    <property type="entry name" value="Ser/Thr_kinase_AS"/>
</dbReference>
<dbReference type="GO" id="GO:0004674">
    <property type="term" value="F:protein serine/threonine kinase activity"/>
    <property type="evidence" value="ECO:0007669"/>
    <property type="project" value="UniProtKB-KW"/>
</dbReference>
<evidence type="ECO:0000256" key="11">
    <source>
        <dbReference type="ARBA" id="ARBA00023136"/>
    </source>
</evidence>
<dbReference type="PROSITE" id="PS00108">
    <property type="entry name" value="PROTEIN_KINASE_ST"/>
    <property type="match status" value="1"/>
</dbReference>
<evidence type="ECO:0000313" key="17">
    <source>
        <dbReference type="Proteomes" id="UP001168877"/>
    </source>
</evidence>
<evidence type="ECO:0000256" key="8">
    <source>
        <dbReference type="ARBA" id="ARBA00022777"/>
    </source>
</evidence>
<evidence type="ECO:0000256" key="9">
    <source>
        <dbReference type="ARBA" id="ARBA00022840"/>
    </source>
</evidence>
<dbReference type="SUPFAM" id="SSF56112">
    <property type="entry name" value="Protein kinase-like (PK-like)"/>
    <property type="match status" value="1"/>
</dbReference>
<keyword evidence="7" id="KW-0547">Nucleotide-binding</keyword>
<keyword evidence="8" id="KW-0418">Kinase</keyword>
<dbReference type="Proteomes" id="UP001168877">
    <property type="component" value="Unassembled WGS sequence"/>
</dbReference>
<keyword evidence="11" id="KW-0472">Membrane</keyword>
<evidence type="ECO:0000256" key="12">
    <source>
        <dbReference type="ARBA" id="ARBA00023180"/>
    </source>
</evidence>
<evidence type="ECO:0000256" key="6">
    <source>
        <dbReference type="ARBA" id="ARBA00022729"/>
    </source>
</evidence>
<comment type="catalytic activity">
    <reaction evidence="14">
        <text>L-seryl-[protein] + ATP = O-phospho-L-seryl-[protein] + ADP + H(+)</text>
        <dbReference type="Rhea" id="RHEA:17989"/>
        <dbReference type="Rhea" id="RHEA-COMP:9863"/>
        <dbReference type="Rhea" id="RHEA-COMP:11604"/>
        <dbReference type="ChEBI" id="CHEBI:15378"/>
        <dbReference type="ChEBI" id="CHEBI:29999"/>
        <dbReference type="ChEBI" id="CHEBI:30616"/>
        <dbReference type="ChEBI" id="CHEBI:83421"/>
        <dbReference type="ChEBI" id="CHEBI:456216"/>
        <dbReference type="EC" id="2.7.11.1"/>
    </reaction>
</comment>
<reference evidence="16" key="1">
    <citation type="journal article" date="2022" name="Plant J.">
        <title>Strategies of tolerance reflected in two North American maple genomes.</title>
        <authorList>
            <person name="McEvoy S.L."/>
            <person name="Sezen U.U."/>
            <person name="Trouern-Trend A."/>
            <person name="McMahon S.M."/>
            <person name="Schaberg P.G."/>
            <person name="Yang J."/>
            <person name="Wegrzyn J.L."/>
            <person name="Swenson N.G."/>
        </authorList>
    </citation>
    <scope>NUCLEOTIDE SEQUENCE</scope>
    <source>
        <strain evidence="16">NS2018</strain>
    </source>
</reference>
<keyword evidence="3" id="KW-0723">Serine/threonine-protein kinase</keyword>
<evidence type="ECO:0000259" key="15">
    <source>
        <dbReference type="PROSITE" id="PS50011"/>
    </source>
</evidence>
<dbReference type="Gene3D" id="1.10.510.10">
    <property type="entry name" value="Transferase(Phosphotransferase) domain 1"/>
    <property type="match status" value="1"/>
</dbReference>
<dbReference type="InterPro" id="IPR000719">
    <property type="entry name" value="Prot_kinase_dom"/>
</dbReference>
<dbReference type="InterPro" id="IPR011009">
    <property type="entry name" value="Kinase-like_dom_sf"/>
</dbReference>
<evidence type="ECO:0000256" key="10">
    <source>
        <dbReference type="ARBA" id="ARBA00022989"/>
    </source>
</evidence>
<evidence type="ECO:0000256" key="14">
    <source>
        <dbReference type="ARBA" id="ARBA00048679"/>
    </source>
</evidence>
<comment type="caution">
    <text evidence="16">The sequence shown here is derived from an EMBL/GenBank/DDBJ whole genome shotgun (WGS) entry which is preliminary data.</text>
</comment>
<keyword evidence="6" id="KW-0732">Signal</keyword>